<protein>
    <submittedName>
        <fullName evidence="1">Uncharacterized protein</fullName>
    </submittedName>
</protein>
<sequence>MNFKKGPEGWEIVGGKFSKLIVPGLENYIFRTLLDMRQYFIECKEWREYSENARDSDCTLFPYLAICTVGRPINNTIDASILKNTLVGLYGAVRWSTSCDTCQQGSSKL</sequence>
<gene>
    <name evidence="1" type="ORF">NTJ_16215</name>
</gene>
<proteinExistence type="predicted"/>
<evidence type="ECO:0000313" key="1">
    <source>
        <dbReference type="EMBL" id="BET03397.1"/>
    </source>
</evidence>
<reference evidence="1 2" key="1">
    <citation type="submission" date="2023-09" db="EMBL/GenBank/DDBJ databases">
        <title>Nesidiocoris tenuis whole genome shotgun sequence.</title>
        <authorList>
            <person name="Shibata T."/>
            <person name="Shimoda M."/>
            <person name="Kobayashi T."/>
            <person name="Uehara T."/>
        </authorList>
    </citation>
    <scope>NUCLEOTIDE SEQUENCE [LARGE SCALE GENOMIC DNA]</scope>
    <source>
        <strain evidence="1 2">Japan</strain>
    </source>
</reference>
<dbReference type="Proteomes" id="UP001307889">
    <property type="component" value="Chromosome 16"/>
</dbReference>
<name>A0ABN7BIM0_9HEMI</name>
<keyword evidence="2" id="KW-1185">Reference proteome</keyword>
<accession>A0ABN7BIM0</accession>
<dbReference type="EMBL" id="AP028924">
    <property type="protein sequence ID" value="BET03397.1"/>
    <property type="molecule type" value="Genomic_DNA"/>
</dbReference>
<organism evidence="1 2">
    <name type="scientific">Nesidiocoris tenuis</name>
    <dbReference type="NCBI Taxonomy" id="355587"/>
    <lineage>
        <taxon>Eukaryota</taxon>
        <taxon>Metazoa</taxon>
        <taxon>Ecdysozoa</taxon>
        <taxon>Arthropoda</taxon>
        <taxon>Hexapoda</taxon>
        <taxon>Insecta</taxon>
        <taxon>Pterygota</taxon>
        <taxon>Neoptera</taxon>
        <taxon>Paraneoptera</taxon>
        <taxon>Hemiptera</taxon>
        <taxon>Heteroptera</taxon>
        <taxon>Panheteroptera</taxon>
        <taxon>Cimicomorpha</taxon>
        <taxon>Miridae</taxon>
        <taxon>Dicyphina</taxon>
        <taxon>Nesidiocoris</taxon>
    </lineage>
</organism>
<evidence type="ECO:0000313" key="2">
    <source>
        <dbReference type="Proteomes" id="UP001307889"/>
    </source>
</evidence>